<dbReference type="InterPro" id="IPR032118">
    <property type="entry name" value="Phage_holin_HP1"/>
</dbReference>
<dbReference type="Proteomes" id="UP000247584">
    <property type="component" value="Unassembled WGS sequence"/>
</dbReference>
<dbReference type="RefSeq" id="WP_101054416.1">
    <property type="nucleotide sequence ID" value="NZ_BMXX01000017.1"/>
</dbReference>
<accession>A0ABX5PTA8</accession>
<reference evidence="2 3" key="1">
    <citation type="submission" date="2018-06" db="EMBL/GenBank/DDBJ databases">
        <title>Genomic Encyclopedia of Type Strains, Phase III (KMG-III): the genomes of soil and plant-associated and newly described type strains.</title>
        <authorList>
            <person name="Whitman W."/>
        </authorList>
    </citation>
    <scope>NUCLEOTIDE SEQUENCE [LARGE SCALE GENOMIC DNA]</scope>
    <source>
        <strain evidence="2 3">JC5</strain>
    </source>
</reference>
<gene>
    <name evidence="2" type="ORF">C8J23_101172</name>
</gene>
<keyword evidence="1" id="KW-1133">Transmembrane helix</keyword>
<keyword evidence="1" id="KW-0812">Transmembrane</keyword>
<dbReference type="Pfam" id="PF16080">
    <property type="entry name" value="Phage_holin_2_3"/>
    <property type="match status" value="1"/>
</dbReference>
<feature type="transmembrane region" description="Helical" evidence="1">
    <location>
        <begin position="12"/>
        <end position="30"/>
    </location>
</feature>
<proteinExistence type="predicted"/>
<evidence type="ECO:0000313" key="2">
    <source>
        <dbReference type="EMBL" id="PYE61130.1"/>
    </source>
</evidence>
<feature type="transmembrane region" description="Helical" evidence="1">
    <location>
        <begin position="36"/>
        <end position="55"/>
    </location>
</feature>
<protein>
    <submittedName>
        <fullName evidence="2">Holin family HP1 protein</fullName>
    </submittedName>
</protein>
<keyword evidence="3" id="KW-1185">Reference proteome</keyword>
<comment type="caution">
    <text evidence="2">The sequence shown here is derived from an EMBL/GenBank/DDBJ whole genome shotgun (WGS) entry which is preliminary data.</text>
</comment>
<dbReference type="EMBL" id="QJSY01000001">
    <property type="protein sequence ID" value="PYE61130.1"/>
    <property type="molecule type" value="Genomic_DNA"/>
</dbReference>
<keyword evidence="1" id="KW-0472">Membrane</keyword>
<sequence length="84" mass="9254">MSLINSDAATQKGFSIASYLSSLLSAIGGALTLNDIAVLLGIVLALFTWAVNWLYQFRRDRRDAERHSLETKLLNAQLEKLDGS</sequence>
<evidence type="ECO:0000256" key="1">
    <source>
        <dbReference type="SAM" id="Phobius"/>
    </source>
</evidence>
<name>A0ABX5PTA8_9GAMM</name>
<organism evidence="2 3">
    <name type="scientific">Shewanella chilikensis</name>
    <dbReference type="NCBI Taxonomy" id="558541"/>
    <lineage>
        <taxon>Bacteria</taxon>
        <taxon>Pseudomonadati</taxon>
        <taxon>Pseudomonadota</taxon>
        <taxon>Gammaproteobacteria</taxon>
        <taxon>Alteromonadales</taxon>
        <taxon>Shewanellaceae</taxon>
        <taxon>Shewanella</taxon>
    </lineage>
</organism>
<evidence type="ECO:0000313" key="3">
    <source>
        <dbReference type="Proteomes" id="UP000247584"/>
    </source>
</evidence>